<feature type="transmembrane region" description="Helical" evidence="1">
    <location>
        <begin position="47"/>
        <end position="68"/>
    </location>
</feature>
<reference evidence="2" key="2">
    <citation type="submission" date="2013-05" db="EMBL/GenBank/DDBJ databases">
        <authorList>
            <person name="Carter J.-M."/>
            <person name="Baker S.C."/>
            <person name="Pink R."/>
            <person name="Carter D.R.F."/>
            <person name="Collins A."/>
            <person name="Tomlin J."/>
            <person name="Gibbs M."/>
            <person name="Breuker C.J."/>
        </authorList>
    </citation>
    <scope>NUCLEOTIDE SEQUENCE</scope>
    <source>
        <tissue evidence="2">Ovary</tissue>
    </source>
</reference>
<dbReference type="EMBL" id="GAIX01014309">
    <property type="protein sequence ID" value="JAA78251.1"/>
    <property type="molecule type" value="Transcribed_RNA"/>
</dbReference>
<sequence>MEEFVWRRRNKLTDSRHIYGFVRIFVNITARYCTYERNLHSNPVFKYWLGFVFHILMIFILRSVNYYYHYNIYY</sequence>
<keyword evidence="1" id="KW-1133">Transmembrane helix</keyword>
<keyword evidence="1" id="KW-0472">Membrane</keyword>
<dbReference type="AlphaFoldDB" id="S4NHP4"/>
<protein>
    <submittedName>
        <fullName evidence="2">Uncharacterized protein</fullName>
    </submittedName>
</protein>
<evidence type="ECO:0000256" key="1">
    <source>
        <dbReference type="SAM" id="Phobius"/>
    </source>
</evidence>
<name>S4NHP4_9NEOP</name>
<proteinExistence type="predicted"/>
<keyword evidence="1" id="KW-0812">Transmembrane</keyword>
<organism evidence="2">
    <name type="scientific">Pararge aegeria</name>
    <name type="common">speckled wood butterfly</name>
    <dbReference type="NCBI Taxonomy" id="116150"/>
    <lineage>
        <taxon>Eukaryota</taxon>
        <taxon>Metazoa</taxon>
        <taxon>Ecdysozoa</taxon>
        <taxon>Arthropoda</taxon>
        <taxon>Hexapoda</taxon>
        <taxon>Insecta</taxon>
        <taxon>Pterygota</taxon>
        <taxon>Neoptera</taxon>
        <taxon>Endopterygota</taxon>
        <taxon>Lepidoptera</taxon>
        <taxon>Glossata</taxon>
        <taxon>Ditrysia</taxon>
        <taxon>Papilionoidea</taxon>
        <taxon>Nymphalidae</taxon>
        <taxon>Satyrinae</taxon>
        <taxon>Satyrini</taxon>
        <taxon>Parargina</taxon>
        <taxon>Pararge</taxon>
    </lineage>
</organism>
<accession>S4NHP4</accession>
<reference evidence="2" key="1">
    <citation type="journal article" date="2013" name="BMC Genomics">
        <title>Unscrambling butterfly oogenesis.</title>
        <authorList>
            <person name="Carter J.M."/>
            <person name="Baker S.C."/>
            <person name="Pink R."/>
            <person name="Carter D.R."/>
            <person name="Collins A."/>
            <person name="Tomlin J."/>
            <person name="Gibbs M."/>
            <person name="Breuker C.J."/>
        </authorList>
    </citation>
    <scope>NUCLEOTIDE SEQUENCE</scope>
    <source>
        <tissue evidence="2">Ovary</tissue>
    </source>
</reference>
<evidence type="ECO:0000313" key="2">
    <source>
        <dbReference type="EMBL" id="JAA78251.1"/>
    </source>
</evidence>